<evidence type="ECO:0000313" key="2">
    <source>
        <dbReference type="EMBL" id="MDT0437410.1"/>
    </source>
</evidence>
<dbReference type="InterPro" id="IPR036271">
    <property type="entry name" value="Tet_transcr_reg_TetR-rel_C_sf"/>
</dbReference>
<organism evidence="2 3">
    <name type="scientific">Streptomyces doudnae</name>
    <dbReference type="NCBI Taxonomy" id="3075536"/>
    <lineage>
        <taxon>Bacteria</taxon>
        <taxon>Bacillati</taxon>
        <taxon>Actinomycetota</taxon>
        <taxon>Actinomycetes</taxon>
        <taxon>Kitasatosporales</taxon>
        <taxon>Streptomycetaceae</taxon>
        <taxon>Streptomyces</taxon>
    </lineage>
</organism>
<dbReference type="Proteomes" id="UP001183535">
    <property type="component" value="Unassembled WGS sequence"/>
</dbReference>
<dbReference type="GO" id="GO:0003677">
    <property type="term" value="F:DNA binding"/>
    <property type="evidence" value="ECO:0007669"/>
    <property type="project" value="UniProtKB-KW"/>
</dbReference>
<gene>
    <name evidence="2" type="ORF">RM877_22255</name>
</gene>
<dbReference type="PANTHER" id="PTHR30055">
    <property type="entry name" value="HTH-TYPE TRANSCRIPTIONAL REGULATOR RUTR"/>
    <property type="match status" value="1"/>
</dbReference>
<keyword evidence="1" id="KW-0238">DNA-binding</keyword>
<reference evidence="3" key="1">
    <citation type="submission" date="2023-07" db="EMBL/GenBank/DDBJ databases">
        <title>30 novel species of actinomycetes from the DSMZ collection.</title>
        <authorList>
            <person name="Nouioui I."/>
        </authorList>
    </citation>
    <scope>NUCLEOTIDE SEQUENCE [LARGE SCALE GENOMIC DNA]</scope>
    <source>
        <strain evidence="3">DSM 41981</strain>
    </source>
</reference>
<dbReference type="RefSeq" id="WP_093832951.1">
    <property type="nucleotide sequence ID" value="NZ_JAVRES010000011.1"/>
</dbReference>
<dbReference type="PANTHER" id="PTHR30055:SF200">
    <property type="entry name" value="HTH-TYPE TRANSCRIPTIONAL REPRESSOR BDCR"/>
    <property type="match status" value="1"/>
</dbReference>
<proteinExistence type="predicted"/>
<name>A0ABD5ES31_9ACTN</name>
<comment type="caution">
    <text evidence="2">The sequence shown here is derived from an EMBL/GenBank/DDBJ whole genome shotgun (WGS) entry which is preliminary data.</text>
</comment>
<dbReference type="EMBL" id="JAVRES010000011">
    <property type="protein sequence ID" value="MDT0437410.1"/>
    <property type="molecule type" value="Genomic_DNA"/>
</dbReference>
<sequence>MTSRGSGKRVRKAPAERREEIVAAAALVGLTEGLECVTLRRVADELEVRPGLVGHYFPAADTLVAEAFTAATLQELDALLPPAGSRQDGAAADPVAVLRRFFALTGSADFDNVSRLWLNARHLSRYRPALREHVVAQELLWCRRIEEIITAGTGSGSLTCADPSTAALRVLVAIDGASAYINTSADRRGAVPGRLAAALAEAELGLVPGTLAAAEAEDRADGPGEAGD</sequence>
<dbReference type="AlphaFoldDB" id="A0ABD5ES31"/>
<dbReference type="SUPFAM" id="SSF46689">
    <property type="entry name" value="Homeodomain-like"/>
    <property type="match status" value="1"/>
</dbReference>
<protein>
    <submittedName>
        <fullName evidence="2">TetR family transcriptional regulator C-terminal domain-containing protein</fullName>
    </submittedName>
</protein>
<evidence type="ECO:0000256" key="1">
    <source>
        <dbReference type="ARBA" id="ARBA00023125"/>
    </source>
</evidence>
<dbReference type="InterPro" id="IPR009057">
    <property type="entry name" value="Homeodomain-like_sf"/>
</dbReference>
<dbReference type="InterPro" id="IPR050109">
    <property type="entry name" value="HTH-type_TetR-like_transc_reg"/>
</dbReference>
<dbReference type="Gene3D" id="1.10.357.10">
    <property type="entry name" value="Tetracycline Repressor, domain 2"/>
    <property type="match status" value="1"/>
</dbReference>
<accession>A0ABD5ES31</accession>
<evidence type="ECO:0000313" key="3">
    <source>
        <dbReference type="Proteomes" id="UP001183535"/>
    </source>
</evidence>
<keyword evidence="3" id="KW-1185">Reference proteome</keyword>
<dbReference type="SUPFAM" id="SSF48498">
    <property type="entry name" value="Tetracyclin repressor-like, C-terminal domain"/>
    <property type="match status" value="1"/>
</dbReference>